<dbReference type="AlphaFoldDB" id="A0A1G2CEG9"/>
<sequence>MNKNAAQIIARREIGFLLCNRFESCPEKSQTFRLIRHAESPNRGGLAHGAGNALGNVGEVRFGVHEPRYRQPHELQVGTVVFSCCWIASRRDKPAFHAAHAA</sequence>
<evidence type="ECO:0000313" key="2">
    <source>
        <dbReference type="Proteomes" id="UP000178880"/>
    </source>
</evidence>
<protein>
    <submittedName>
        <fullName evidence="1">Uncharacterized protein</fullName>
    </submittedName>
</protein>
<name>A0A1G2CEG9_9BACT</name>
<reference evidence="1 2" key="1">
    <citation type="journal article" date="2016" name="Nat. Commun.">
        <title>Thousands of microbial genomes shed light on interconnected biogeochemical processes in an aquifer system.</title>
        <authorList>
            <person name="Anantharaman K."/>
            <person name="Brown C.T."/>
            <person name="Hug L.A."/>
            <person name="Sharon I."/>
            <person name="Castelle C.J."/>
            <person name="Probst A.J."/>
            <person name="Thomas B.C."/>
            <person name="Singh A."/>
            <person name="Wilkins M.J."/>
            <person name="Karaoz U."/>
            <person name="Brodie E.L."/>
            <person name="Williams K.H."/>
            <person name="Hubbard S.S."/>
            <person name="Banfield J.F."/>
        </authorList>
    </citation>
    <scope>NUCLEOTIDE SEQUENCE [LARGE SCALE GENOMIC DNA]</scope>
</reference>
<gene>
    <name evidence="1" type="ORF">A2945_02140</name>
</gene>
<evidence type="ECO:0000313" key="1">
    <source>
        <dbReference type="EMBL" id="OGY99774.1"/>
    </source>
</evidence>
<proteinExistence type="predicted"/>
<accession>A0A1G2CEG9</accession>
<comment type="caution">
    <text evidence="1">The sequence shown here is derived from an EMBL/GenBank/DDBJ whole genome shotgun (WGS) entry which is preliminary data.</text>
</comment>
<organism evidence="1 2">
    <name type="scientific">Candidatus Liptonbacteria bacterium RIFCSPLOWO2_01_FULL_52_25</name>
    <dbReference type="NCBI Taxonomy" id="1798650"/>
    <lineage>
        <taxon>Bacteria</taxon>
        <taxon>Candidatus Liptoniibacteriota</taxon>
    </lineage>
</organism>
<dbReference type="EMBL" id="MHLA01000013">
    <property type="protein sequence ID" value="OGY99774.1"/>
    <property type="molecule type" value="Genomic_DNA"/>
</dbReference>
<dbReference type="Proteomes" id="UP000178880">
    <property type="component" value="Unassembled WGS sequence"/>
</dbReference>